<evidence type="ECO:0000313" key="2">
    <source>
        <dbReference type="EMBL" id="PYE40382.1"/>
    </source>
</evidence>
<sequence length="254" mass="27183">MMLSLWLRRIARPVIVSTLLLSSGLAVASGLQVSPISLSLQAREKASGLTLSNSGNDVLHAQVRVYRWLQDEKGDQLTPSRGLLASPPMIEVKPGERQLIRIIRAKAPPQGTGAVEDAYRIAVDEIPVKSVNQTTGLQFALSYSLPVFVQPAGVTKTSPKLQWSTHLQSDGKAIKLRVSNSGNGRAQLSALSFVDTAGNSTVINPGLLGYVLPSATMNWTLKIPPSVLTTGGKFKVMMNGIQTTPDVTMGTSIR</sequence>
<organism evidence="2 3">
    <name type="scientific">Psychrobacter fozii</name>
    <dbReference type="NCBI Taxonomy" id="198480"/>
    <lineage>
        <taxon>Bacteria</taxon>
        <taxon>Pseudomonadati</taxon>
        <taxon>Pseudomonadota</taxon>
        <taxon>Gammaproteobacteria</taxon>
        <taxon>Moraxellales</taxon>
        <taxon>Moraxellaceae</taxon>
        <taxon>Psychrobacter</taxon>
    </lineage>
</organism>
<dbReference type="Proteomes" id="UP000247746">
    <property type="component" value="Unassembled WGS sequence"/>
</dbReference>
<dbReference type="GO" id="GO:0071555">
    <property type="term" value="P:cell wall organization"/>
    <property type="evidence" value="ECO:0007669"/>
    <property type="project" value="InterPro"/>
</dbReference>
<dbReference type="SUPFAM" id="SSF49354">
    <property type="entry name" value="PapD-like"/>
    <property type="match status" value="1"/>
</dbReference>
<protein>
    <submittedName>
        <fullName evidence="2">Fimbrial chaperone protein</fullName>
    </submittedName>
</protein>
<proteinExistence type="predicted"/>
<dbReference type="RefSeq" id="WP_227686629.1">
    <property type="nucleotide sequence ID" value="NZ_CAJGZD010000003.1"/>
</dbReference>
<dbReference type="Pfam" id="PF00345">
    <property type="entry name" value="PapD_N"/>
    <property type="match status" value="1"/>
</dbReference>
<dbReference type="PANTHER" id="PTHR30251:SF4">
    <property type="entry name" value="SLR1668 PROTEIN"/>
    <property type="match status" value="1"/>
</dbReference>
<dbReference type="Gene3D" id="2.60.40.10">
    <property type="entry name" value="Immunoglobulins"/>
    <property type="match status" value="1"/>
</dbReference>
<gene>
    <name evidence="2" type="ORF">DFP82_102347</name>
</gene>
<dbReference type="GO" id="GO:0030288">
    <property type="term" value="C:outer membrane-bounded periplasmic space"/>
    <property type="evidence" value="ECO:0007669"/>
    <property type="project" value="InterPro"/>
</dbReference>
<dbReference type="InterPro" id="IPR016147">
    <property type="entry name" value="Pili_assmbl_chaperone_N"/>
</dbReference>
<evidence type="ECO:0000259" key="1">
    <source>
        <dbReference type="Pfam" id="PF00345"/>
    </source>
</evidence>
<dbReference type="PANTHER" id="PTHR30251">
    <property type="entry name" value="PILUS ASSEMBLY CHAPERONE"/>
    <property type="match status" value="1"/>
</dbReference>
<dbReference type="InterPro" id="IPR050643">
    <property type="entry name" value="Periplasmic_pilus_chap"/>
</dbReference>
<dbReference type="EMBL" id="QJSU01000002">
    <property type="protein sequence ID" value="PYE40382.1"/>
    <property type="molecule type" value="Genomic_DNA"/>
</dbReference>
<reference evidence="2 3" key="1">
    <citation type="submission" date="2018-06" db="EMBL/GenBank/DDBJ databases">
        <title>Genomic Encyclopedia of Type Strains, Phase III (KMG-III): the genomes of soil and plant-associated and newly described type strains.</title>
        <authorList>
            <person name="Whitman W."/>
        </authorList>
    </citation>
    <scope>NUCLEOTIDE SEQUENCE [LARGE SCALE GENOMIC DNA]</scope>
    <source>
        <strain evidence="2 3">CECT 5889</strain>
    </source>
</reference>
<evidence type="ECO:0000313" key="3">
    <source>
        <dbReference type="Proteomes" id="UP000247746"/>
    </source>
</evidence>
<comment type="caution">
    <text evidence="2">The sequence shown here is derived from an EMBL/GenBank/DDBJ whole genome shotgun (WGS) entry which is preliminary data.</text>
</comment>
<dbReference type="InterPro" id="IPR013783">
    <property type="entry name" value="Ig-like_fold"/>
</dbReference>
<name>A0A2V4V2S9_9GAMM</name>
<accession>A0A2V4V2S9</accession>
<keyword evidence="3" id="KW-1185">Reference proteome</keyword>
<dbReference type="AlphaFoldDB" id="A0A2V4V2S9"/>
<feature type="domain" description="Pili assembly chaperone N-terminal" evidence="1">
    <location>
        <begin position="30"/>
        <end position="154"/>
    </location>
</feature>
<dbReference type="InterPro" id="IPR008962">
    <property type="entry name" value="PapD-like_sf"/>
</dbReference>